<dbReference type="AlphaFoldDB" id="S4XMN9"/>
<dbReference type="PATRIC" id="fig|1254432.3.peg.1754"/>
<feature type="chain" id="PRO_5004533832" evidence="1">
    <location>
        <begin position="21"/>
        <end position="132"/>
    </location>
</feature>
<name>S4XMN9_SORCE</name>
<dbReference type="Proteomes" id="UP000014803">
    <property type="component" value="Chromosome"/>
</dbReference>
<accession>S4XMN9</accession>
<protein>
    <submittedName>
        <fullName evidence="2">Uncharacterized protein</fullName>
    </submittedName>
</protein>
<proteinExistence type="predicted"/>
<gene>
    <name evidence="2" type="ORF">SCE1572_07870</name>
</gene>
<dbReference type="EMBL" id="CP003969">
    <property type="protein sequence ID" value="AGP34432.1"/>
    <property type="molecule type" value="Genomic_DNA"/>
</dbReference>
<keyword evidence="1" id="KW-0732">Signal</keyword>
<evidence type="ECO:0000313" key="2">
    <source>
        <dbReference type="EMBL" id="AGP34432.1"/>
    </source>
</evidence>
<feature type="signal peptide" evidence="1">
    <location>
        <begin position="1"/>
        <end position="20"/>
    </location>
</feature>
<dbReference type="RefSeq" id="WP_020733561.1">
    <property type="nucleotide sequence ID" value="NC_021658.1"/>
</dbReference>
<dbReference type="STRING" id="1254432.SCE1572_07870"/>
<dbReference type="OrthoDB" id="9985207at2"/>
<dbReference type="KEGG" id="scu:SCE1572_07870"/>
<evidence type="ECO:0000256" key="1">
    <source>
        <dbReference type="SAM" id="SignalP"/>
    </source>
</evidence>
<dbReference type="HOGENOM" id="CLU_1915731_0_0_7"/>
<sequence length="132" mass="13259">MRLTANTTAFLAAAAIGAAAAHLEAAVALLAAPDAPDADRAPATASFHLTTGPLSIALHAAALGGHRDGWPAGTPARAHLAIGVAIPDLGLRAVHRVSYAAPARSGDRAPIRLVEALAGGRVRAWLSWQAAS</sequence>
<organism evidence="2 3">
    <name type="scientific">Sorangium cellulosum So0157-2</name>
    <dbReference type="NCBI Taxonomy" id="1254432"/>
    <lineage>
        <taxon>Bacteria</taxon>
        <taxon>Pseudomonadati</taxon>
        <taxon>Myxococcota</taxon>
        <taxon>Polyangia</taxon>
        <taxon>Polyangiales</taxon>
        <taxon>Polyangiaceae</taxon>
        <taxon>Sorangium</taxon>
    </lineage>
</organism>
<evidence type="ECO:0000313" key="3">
    <source>
        <dbReference type="Proteomes" id="UP000014803"/>
    </source>
</evidence>
<reference evidence="2 3" key="1">
    <citation type="journal article" date="2013" name="Sci. Rep.">
        <title>Extraordinary expansion of a Sorangium cellulosum genome from an alkaline milieu.</title>
        <authorList>
            <person name="Han K."/>
            <person name="Li Z.F."/>
            <person name="Peng R."/>
            <person name="Zhu L.P."/>
            <person name="Zhou T."/>
            <person name="Wang L.G."/>
            <person name="Li S.G."/>
            <person name="Zhang X.B."/>
            <person name="Hu W."/>
            <person name="Wu Z.H."/>
            <person name="Qin N."/>
            <person name="Li Y.Z."/>
        </authorList>
    </citation>
    <scope>NUCLEOTIDE SEQUENCE [LARGE SCALE GENOMIC DNA]</scope>
    <source>
        <strain evidence="2 3">So0157-2</strain>
    </source>
</reference>